<name>A0A2U3N8E2_9MYCO</name>
<sequence>MTEPTVVNHHADHEGFSGPIGLVAAVGMLLTGRGNARFAAELASVSATDRLVDIGCGPGNAARAAADRGARVVGVDPSPLMLRLARRATRDHPNVSWSQGTAEALPVPDGWATVVWSLKTVHHWKDVTAGLAELRRALAPAGRLLVLERRVRPAATGLASHGWTEQQAESFASRCRAAGFGDVRRDEHRRGRGSVWAVQAVRPEHAAQ</sequence>
<dbReference type="EMBL" id="FTRV01000010">
    <property type="protein sequence ID" value="SPM27777.1"/>
    <property type="molecule type" value="Genomic_DNA"/>
</dbReference>
<dbReference type="InterPro" id="IPR029063">
    <property type="entry name" value="SAM-dependent_MTases_sf"/>
</dbReference>
<dbReference type="InterPro" id="IPR013216">
    <property type="entry name" value="Methyltransf_11"/>
</dbReference>
<accession>A0A2U3N8E2</accession>
<keyword evidence="2" id="KW-0830">Ubiquinone</keyword>
<dbReference type="STRING" id="1841859.GCA_900157385_01259"/>
<protein>
    <submittedName>
        <fullName evidence="2">Ubiquinone/menaquinone biosynthesis C-methylase UbiE</fullName>
    </submittedName>
</protein>
<dbReference type="OrthoDB" id="4571118at2"/>
<evidence type="ECO:0000259" key="1">
    <source>
        <dbReference type="Pfam" id="PF08241"/>
    </source>
</evidence>
<dbReference type="Pfam" id="PF08241">
    <property type="entry name" value="Methyltransf_11"/>
    <property type="match status" value="1"/>
</dbReference>
<dbReference type="Proteomes" id="UP000241595">
    <property type="component" value="Unassembled WGS sequence"/>
</dbReference>
<gene>
    <name evidence="2" type="ORF">MTAB308_1262</name>
</gene>
<evidence type="ECO:0000313" key="2">
    <source>
        <dbReference type="EMBL" id="SPM27777.1"/>
    </source>
</evidence>
<organism evidence="2 3">
    <name type="scientific">Mycobacterium terramassiliense</name>
    <dbReference type="NCBI Taxonomy" id="1841859"/>
    <lineage>
        <taxon>Bacteria</taxon>
        <taxon>Bacillati</taxon>
        <taxon>Actinomycetota</taxon>
        <taxon>Actinomycetes</taxon>
        <taxon>Mycobacteriales</taxon>
        <taxon>Mycobacteriaceae</taxon>
        <taxon>Mycobacterium</taxon>
    </lineage>
</organism>
<dbReference type="GO" id="GO:0032259">
    <property type="term" value="P:methylation"/>
    <property type="evidence" value="ECO:0007669"/>
    <property type="project" value="UniProtKB-KW"/>
</dbReference>
<dbReference type="PANTHER" id="PTHR43591">
    <property type="entry name" value="METHYLTRANSFERASE"/>
    <property type="match status" value="1"/>
</dbReference>
<keyword evidence="2" id="KW-0808">Transferase</keyword>
<dbReference type="AlphaFoldDB" id="A0A2U3N8E2"/>
<dbReference type="GO" id="GO:0008757">
    <property type="term" value="F:S-adenosylmethionine-dependent methyltransferase activity"/>
    <property type="evidence" value="ECO:0007669"/>
    <property type="project" value="InterPro"/>
</dbReference>
<dbReference type="CDD" id="cd02440">
    <property type="entry name" value="AdoMet_MTases"/>
    <property type="match status" value="1"/>
</dbReference>
<keyword evidence="3" id="KW-1185">Reference proteome</keyword>
<feature type="domain" description="Methyltransferase type 11" evidence="1">
    <location>
        <begin position="52"/>
        <end position="145"/>
    </location>
</feature>
<keyword evidence="2" id="KW-0489">Methyltransferase</keyword>
<evidence type="ECO:0000313" key="3">
    <source>
        <dbReference type="Proteomes" id="UP000241595"/>
    </source>
</evidence>
<dbReference type="Gene3D" id="3.40.50.150">
    <property type="entry name" value="Vaccinia Virus protein VP39"/>
    <property type="match status" value="1"/>
</dbReference>
<dbReference type="RefSeq" id="WP_077098644.1">
    <property type="nucleotide sequence ID" value="NZ_LT717699.1"/>
</dbReference>
<proteinExistence type="predicted"/>
<dbReference type="SUPFAM" id="SSF53335">
    <property type="entry name" value="S-adenosyl-L-methionine-dependent methyltransferases"/>
    <property type="match status" value="1"/>
</dbReference>
<reference evidence="2 3" key="1">
    <citation type="submission" date="2017-01" db="EMBL/GenBank/DDBJ databases">
        <authorList>
            <consortium name="Urmite Genomes"/>
        </authorList>
    </citation>
    <scope>NUCLEOTIDE SEQUENCE [LARGE SCALE GENOMIC DNA]</scope>
    <source>
        <strain evidence="2 3">AB308</strain>
    </source>
</reference>